<gene>
    <name evidence="1" type="ORF">HNR31_002537</name>
</gene>
<organism evidence="1 2">
    <name type="scientific">Thermaerobacillus caldiproteolyticus</name>
    <dbReference type="NCBI Taxonomy" id="247480"/>
    <lineage>
        <taxon>Bacteria</taxon>
        <taxon>Bacillati</taxon>
        <taxon>Bacillota</taxon>
        <taxon>Bacilli</taxon>
        <taxon>Bacillales</taxon>
        <taxon>Anoxybacillaceae</taxon>
        <taxon>Thermaerobacillus</taxon>
    </lineage>
</organism>
<reference evidence="1 2" key="1">
    <citation type="submission" date="2020-07" db="EMBL/GenBank/DDBJ databases">
        <title>Genomic Encyclopedia of Type Strains, Phase IV (KMG-IV): sequencing the most valuable type-strain genomes for metagenomic binning, comparative biology and taxonomic classification.</title>
        <authorList>
            <person name="Goeker M."/>
        </authorList>
    </citation>
    <scope>NUCLEOTIDE SEQUENCE [LARGE SCALE GENOMIC DNA]</scope>
    <source>
        <strain evidence="1 2">DSM 15730</strain>
    </source>
</reference>
<evidence type="ECO:0000313" key="2">
    <source>
        <dbReference type="Proteomes" id="UP000523087"/>
    </source>
</evidence>
<proteinExistence type="predicted"/>
<sequence length="104" mass="11743">MVQGIIAAKEETEATGVQGNIGFSAVPDHFGPVVPDFWERIFQLGGRVFVESLDYVGYKFYTEVFEETIDLKDILASIEYVLRCFRGKNLKDCPHTRIGSYTDS</sequence>
<comment type="caution">
    <text evidence="1">The sequence shown here is derived from an EMBL/GenBank/DDBJ whole genome shotgun (WGS) entry which is preliminary data.</text>
</comment>
<dbReference type="AlphaFoldDB" id="A0A7V9Z7Z6"/>
<accession>A0A7V9Z7Z6</accession>
<evidence type="ECO:0000313" key="1">
    <source>
        <dbReference type="EMBL" id="MBA2875747.1"/>
    </source>
</evidence>
<dbReference type="Proteomes" id="UP000523087">
    <property type="component" value="Unassembled WGS sequence"/>
</dbReference>
<name>A0A7V9Z7Z6_9BACL</name>
<dbReference type="EMBL" id="JACDUT010000007">
    <property type="protein sequence ID" value="MBA2875747.1"/>
    <property type="molecule type" value="Genomic_DNA"/>
</dbReference>
<protein>
    <submittedName>
        <fullName evidence="1">Uncharacterized protein</fullName>
    </submittedName>
</protein>
<dbReference type="RefSeq" id="WP_220129512.1">
    <property type="nucleotide sequence ID" value="NZ_JACDUT010000007.1"/>
</dbReference>
<keyword evidence="2" id="KW-1185">Reference proteome</keyword>